<accession>A0A845AXZ0</accession>
<dbReference type="EMBL" id="WTYL01000001">
    <property type="protein sequence ID" value="MXP43115.1"/>
    <property type="molecule type" value="Genomic_DNA"/>
</dbReference>
<dbReference type="AlphaFoldDB" id="A0A845AXZ0"/>
<keyword evidence="2" id="KW-1185">Reference proteome</keyword>
<protein>
    <submittedName>
        <fullName evidence="1">Uncharacterized protein</fullName>
    </submittedName>
</protein>
<sequence length="214" mass="22433">MPKVRIKQAASIQTSGSTVTQGTTPLVEVPLACRLLLFSALLTVAACKPPASDDYLERVDLAEARGAVGEPLPSPDTANAVWANSKSADRILYGNPGETPFLALECELAGGVAQMKFTRFAAANAQAKALFALVGNGHIARIPVDAEWNGRAWLWEGAMPADEPDLEVLTGKRTVAATLPGAGQLDLNPSPLPGELIEACRAKSEPAPELPEPS</sequence>
<proteinExistence type="predicted"/>
<organism evidence="1 2">
    <name type="scientific">Allopontixanthobacter sediminis</name>
    <dbReference type="NCBI Taxonomy" id="1689985"/>
    <lineage>
        <taxon>Bacteria</taxon>
        <taxon>Pseudomonadati</taxon>
        <taxon>Pseudomonadota</taxon>
        <taxon>Alphaproteobacteria</taxon>
        <taxon>Sphingomonadales</taxon>
        <taxon>Erythrobacteraceae</taxon>
        <taxon>Allopontixanthobacter</taxon>
    </lineage>
</organism>
<reference evidence="1 2" key="1">
    <citation type="submission" date="2019-12" db="EMBL/GenBank/DDBJ databases">
        <title>Genomic-based taxomic classification of the family Erythrobacteraceae.</title>
        <authorList>
            <person name="Xu L."/>
        </authorList>
    </citation>
    <scope>NUCLEOTIDE SEQUENCE [LARGE SCALE GENOMIC DNA]</scope>
    <source>
        <strain evidence="1 2">KCTC 42453</strain>
    </source>
</reference>
<comment type="caution">
    <text evidence="1">The sequence shown here is derived from an EMBL/GenBank/DDBJ whole genome shotgun (WGS) entry which is preliminary data.</text>
</comment>
<evidence type="ECO:0000313" key="2">
    <source>
        <dbReference type="Proteomes" id="UP000431922"/>
    </source>
</evidence>
<dbReference type="RefSeq" id="WP_160754759.1">
    <property type="nucleotide sequence ID" value="NZ_WTYL01000001.1"/>
</dbReference>
<name>A0A845AXZ0_9SPHN</name>
<dbReference type="OrthoDB" id="7391054at2"/>
<gene>
    <name evidence="1" type="ORF">GRI65_01440</name>
</gene>
<dbReference type="Proteomes" id="UP000431922">
    <property type="component" value="Unassembled WGS sequence"/>
</dbReference>
<evidence type="ECO:0000313" key="1">
    <source>
        <dbReference type="EMBL" id="MXP43115.1"/>
    </source>
</evidence>